<reference evidence="2 3" key="1">
    <citation type="submission" date="2017-09" db="EMBL/GenBank/DDBJ databases">
        <title>WGS assembly of Aquilegia coerulea Goldsmith.</title>
        <authorList>
            <person name="Hodges S."/>
            <person name="Kramer E."/>
            <person name="Nordborg M."/>
            <person name="Tomkins J."/>
            <person name="Borevitz J."/>
            <person name="Derieg N."/>
            <person name="Yan J."/>
            <person name="Mihaltcheva S."/>
            <person name="Hayes R.D."/>
            <person name="Rokhsar D."/>
        </authorList>
    </citation>
    <scope>NUCLEOTIDE SEQUENCE [LARGE SCALE GENOMIC DNA]</scope>
    <source>
        <strain evidence="3">cv. Goldsmith</strain>
    </source>
</reference>
<dbReference type="AlphaFoldDB" id="A0A2G5EL62"/>
<evidence type="ECO:0000256" key="1">
    <source>
        <dbReference type="SAM" id="Phobius"/>
    </source>
</evidence>
<evidence type="ECO:0000313" key="2">
    <source>
        <dbReference type="EMBL" id="PIA56441.1"/>
    </source>
</evidence>
<sequence>MKCYFQHLQGFQKLNNLIMWIDKRLYEVILYANVVFFLFSLFRLWLLIFYPDPSLFKTSDCPYNGAVICLVILLVSFLVSSLAAITLKWISNYKIIDGAPQVLVRWWMLRTVCLIGIAFSHFCHICLSIAALRRDGIAGIFLSLLQP</sequence>
<accession>A0A2G5EL62</accession>
<feature type="transmembrane region" description="Helical" evidence="1">
    <location>
        <begin position="107"/>
        <end position="132"/>
    </location>
</feature>
<evidence type="ECO:0000313" key="3">
    <source>
        <dbReference type="Proteomes" id="UP000230069"/>
    </source>
</evidence>
<keyword evidence="1" id="KW-0472">Membrane</keyword>
<dbReference type="InParanoid" id="A0A2G5EL62"/>
<name>A0A2G5EL62_AQUCA</name>
<feature type="transmembrane region" description="Helical" evidence="1">
    <location>
        <begin position="62"/>
        <end position="87"/>
    </location>
</feature>
<keyword evidence="1" id="KW-0812">Transmembrane</keyword>
<keyword evidence="1" id="KW-1133">Transmembrane helix</keyword>
<dbReference type="EMBL" id="KZ305024">
    <property type="protein sequence ID" value="PIA56441.1"/>
    <property type="molecule type" value="Genomic_DNA"/>
</dbReference>
<protein>
    <submittedName>
        <fullName evidence="2">Uncharacterized protein</fullName>
    </submittedName>
</protein>
<proteinExistence type="predicted"/>
<organism evidence="2 3">
    <name type="scientific">Aquilegia coerulea</name>
    <name type="common">Rocky mountain columbine</name>
    <dbReference type="NCBI Taxonomy" id="218851"/>
    <lineage>
        <taxon>Eukaryota</taxon>
        <taxon>Viridiplantae</taxon>
        <taxon>Streptophyta</taxon>
        <taxon>Embryophyta</taxon>
        <taxon>Tracheophyta</taxon>
        <taxon>Spermatophyta</taxon>
        <taxon>Magnoliopsida</taxon>
        <taxon>Ranunculales</taxon>
        <taxon>Ranunculaceae</taxon>
        <taxon>Thalictroideae</taxon>
        <taxon>Aquilegia</taxon>
    </lineage>
</organism>
<feature type="transmembrane region" description="Helical" evidence="1">
    <location>
        <begin position="28"/>
        <end position="50"/>
    </location>
</feature>
<keyword evidence="3" id="KW-1185">Reference proteome</keyword>
<dbReference type="Proteomes" id="UP000230069">
    <property type="component" value="Unassembled WGS sequence"/>
</dbReference>
<gene>
    <name evidence="2" type="ORF">AQUCO_00700638v1</name>
</gene>